<dbReference type="Gramene" id="Pp3c22_1210V3.2">
    <property type="protein sequence ID" value="PAC:32904163.CDS.1"/>
    <property type="gene ID" value="Pp3c22_1210"/>
</dbReference>
<evidence type="ECO:0000313" key="4">
    <source>
        <dbReference type="Proteomes" id="UP000006727"/>
    </source>
</evidence>
<reference evidence="2 4" key="1">
    <citation type="journal article" date="2008" name="Science">
        <title>The Physcomitrella genome reveals evolutionary insights into the conquest of land by plants.</title>
        <authorList>
            <person name="Rensing S."/>
            <person name="Lang D."/>
            <person name="Zimmer A."/>
            <person name="Terry A."/>
            <person name="Salamov A."/>
            <person name="Shapiro H."/>
            <person name="Nishiyama T."/>
            <person name="Perroud P.-F."/>
            <person name="Lindquist E."/>
            <person name="Kamisugi Y."/>
            <person name="Tanahashi T."/>
            <person name="Sakakibara K."/>
            <person name="Fujita T."/>
            <person name="Oishi K."/>
            <person name="Shin-I T."/>
            <person name="Kuroki Y."/>
            <person name="Toyoda A."/>
            <person name="Suzuki Y."/>
            <person name="Hashimoto A."/>
            <person name="Yamaguchi K."/>
            <person name="Sugano A."/>
            <person name="Kohara Y."/>
            <person name="Fujiyama A."/>
            <person name="Anterola A."/>
            <person name="Aoki S."/>
            <person name="Ashton N."/>
            <person name="Barbazuk W.B."/>
            <person name="Barker E."/>
            <person name="Bennetzen J."/>
            <person name="Bezanilla M."/>
            <person name="Blankenship R."/>
            <person name="Cho S.H."/>
            <person name="Dutcher S."/>
            <person name="Estelle M."/>
            <person name="Fawcett J.A."/>
            <person name="Gundlach H."/>
            <person name="Hanada K."/>
            <person name="Heyl A."/>
            <person name="Hicks K.A."/>
            <person name="Hugh J."/>
            <person name="Lohr M."/>
            <person name="Mayer K."/>
            <person name="Melkozernov A."/>
            <person name="Murata T."/>
            <person name="Nelson D."/>
            <person name="Pils B."/>
            <person name="Prigge M."/>
            <person name="Reiss B."/>
            <person name="Renner T."/>
            <person name="Rombauts S."/>
            <person name="Rushton P."/>
            <person name="Sanderfoot A."/>
            <person name="Schween G."/>
            <person name="Shiu S.-H."/>
            <person name="Stueber K."/>
            <person name="Theodoulou F.L."/>
            <person name="Tu H."/>
            <person name="Van de Peer Y."/>
            <person name="Verrier P.J."/>
            <person name="Waters E."/>
            <person name="Wood A."/>
            <person name="Yang L."/>
            <person name="Cove D."/>
            <person name="Cuming A."/>
            <person name="Hasebe M."/>
            <person name="Lucas S."/>
            <person name="Mishler D.B."/>
            <person name="Reski R."/>
            <person name="Grigoriev I."/>
            <person name="Quatrano R.S."/>
            <person name="Boore J.L."/>
        </authorList>
    </citation>
    <scope>NUCLEOTIDE SEQUENCE [LARGE SCALE GENOMIC DNA]</scope>
    <source>
        <strain evidence="3 4">cv. Gransden 2004</strain>
    </source>
</reference>
<dbReference type="EnsemblPlants" id="Pp3c22_1210V3.2">
    <property type="protein sequence ID" value="PAC:32904163.CDS.1"/>
    <property type="gene ID" value="Pp3c22_1210"/>
</dbReference>
<accession>A0A2K1ILU3</accession>
<protein>
    <submittedName>
        <fullName evidence="2 3">Uncharacterized protein</fullName>
    </submittedName>
</protein>
<keyword evidence="4" id="KW-1185">Reference proteome</keyword>
<feature type="region of interest" description="Disordered" evidence="1">
    <location>
        <begin position="34"/>
        <end position="54"/>
    </location>
</feature>
<dbReference type="EMBL" id="ABEU02000022">
    <property type="protein sequence ID" value="PNR30238.1"/>
    <property type="molecule type" value="Genomic_DNA"/>
</dbReference>
<name>A0A2K1ILU3_PHYPA</name>
<organism evidence="2">
    <name type="scientific">Physcomitrium patens</name>
    <name type="common">Spreading-leaved earth moss</name>
    <name type="synonym">Physcomitrella patens</name>
    <dbReference type="NCBI Taxonomy" id="3218"/>
    <lineage>
        <taxon>Eukaryota</taxon>
        <taxon>Viridiplantae</taxon>
        <taxon>Streptophyta</taxon>
        <taxon>Embryophyta</taxon>
        <taxon>Bryophyta</taxon>
        <taxon>Bryophytina</taxon>
        <taxon>Bryopsida</taxon>
        <taxon>Funariidae</taxon>
        <taxon>Funariales</taxon>
        <taxon>Funariaceae</taxon>
        <taxon>Physcomitrium</taxon>
    </lineage>
</organism>
<dbReference type="Gramene" id="Pp3c22_1210V3.1">
    <property type="protein sequence ID" value="PAC:32904162.CDS.1"/>
    <property type="gene ID" value="Pp3c22_1210"/>
</dbReference>
<dbReference type="EnsemblPlants" id="Pp3c22_1210V3.1">
    <property type="protein sequence ID" value="PAC:32904162.CDS.1"/>
    <property type="gene ID" value="Pp3c22_1210"/>
</dbReference>
<gene>
    <name evidence="2" type="ORF">PHYPA_026554</name>
</gene>
<reference evidence="2 4" key="2">
    <citation type="journal article" date="2018" name="Plant J.">
        <title>The Physcomitrella patens chromosome-scale assembly reveals moss genome structure and evolution.</title>
        <authorList>
            <person name="Lang D."/>
            <person name="Ullrich K.K."/>
            <person name="Murat F."/>
            <person name="Fuchs J."/>
            <person name="Jenkins J."/>
            <person name="Haas F.B."/>
            <person name="Piednoel M."/>
            <person name="Gundlach H."/>
            <person name="Van Bel M."/>
            <person name="Meyberg R."/>
            <person name="Vives C."/>
            <person name="Morata J."/>
            <person name="Symeonidi A."/>
            <person name="Hiss M."/>
            <person name="Muchero W."/>
            <person name="Kamisugi Y."/>
            <person name="Saleh O."/>
            <person name="Blanc G."/>
            <person name="Decker E.L."/>
            <person name="van Gessel N."/>
            <person name="Grimwood J."/>
            <person name="Hayes R.D."/>
            <person name="Graham S.W."/>
            <person name="Gunter L.E."/>
            <person name="McDaniel S.F."/>
            <person name="Hoernstein S.N.W."/>
            <person name="Larsson A."/>
            <person name="Li F.W."/>
            <person name="Perroud P.F."/>
            <person name="Phillips J."/>
            <person name="Ranjan P."/>
            <person name="Rokshar D.S."/>
            <person name="Rothfels C.J."/>
            <person name="Schneider L."/>
            <person name="Shu S."/>
            <person name="Stevenson D.W."/>
            <person name="Thummler F."/>
            <person name="Tillich M."/>
            <person name="Villarreal Aguilar J.C."/>
            <person name="Widiez T."/>
            <person name="Wong G.K."/>
            <person name="Wymore A."/>
            <person name="Zhang Y."/>
            <person name="Zimmer A.D."/>
            <person name="Quatrano R.S."/>
            <person name="Mayer K.F.X."/>
            <person name="Goodstein D."/>
            <person name="Casacuberta J.M."/>
            <person name="Vandepoele K."/>
            <person name="Reski R."/>
            <person name="Cuming A.C."/>
            <person name="Tuskan G.A."/>
            <person name="Maumus F."/>
            <person name="Salse J."/>
            <person name="Schmutz J."/>
            <person name="Rensing S.A."/>
        </authorList>
    </citation>
    <scope>NUCLEOTIDE SEQUENCE [LARGE SCALE GENOMIC DNA]</scope>
    <source>
        <strain evidence="3 4">cv. Gransden 2004</strain>
    </source>
</reference>
<dbReference type="PaxDb" id="3218-PP1S162_153V6.1"/>
<evidence type="ECO:0000313" key="3">
    <source>
        <dbReference type="EnsemblPlants" id="PAC:32904162.CDS.1"/>
    </source>
</evidence>
<sequence>MRAALSLKRTPFPFFKKRPAPFTEASSISSATAVPFSMGGGEIPPSPPSPWLRP</sequence>
<dbReference type="Proteomes" id="UP000006727">
    <property type="component" value="Chromosome 22"/>
</dbReference>
<evidence type="ECO:0000256" key="1">
    <source>
        <dbReference type="SAM" id="MobiDB-lite"/>
    </source>
</evidence>
<proteinExistence type="predicted"/>
<evidence type="ECO:0000313" key="2">
    <source>
        <dbReference type="EMBL" id="PNR30238.1"/>
    </source>
</evidence>
<dbReference type="InParanoid" id="A0A2K1ILU3"/>
<dbReference type="AlphaFoldDB" id="A0A2K1ILU3"/>
<feature type="compositionally biased region" description="Pro residues" evidence="1">
    <location>
        <begin position="44"/>
        <end position="54"/>
    </location>
</feature>
<reference evidence="3" key="3">
    <citation type="submission" date="2020-12" db="UniProtKB">
        <authorList>
            <consortium name="EnsemblPlants"/>
        </authorList>
    </citation>
    <scope>IDENTIFICATION</scope>
</reference>